<keyword evidence="1" id="KW-0812">Transmembrane</keyword>
<feature type="transmembrane region" description="Helical" evidence="1">
    <location>
        <begin position="71"/>
        <end position="89"/>
    </location>
</feature>
<dbReference type="OrthoDB" id="529675at2759"/>
<keyword evidence="3" id="KW-1185">Reference proteome</keyword>
<dbReference type="PANTHER" id="PTHR31474">
    <property type="entry name" value="HR-LIKE LESION-INDUCER"/>
    <property type="match status" value="1"/>
</dbReference>
<gene>
    <name evidence="2" type="ORF">Bca52824_043225</name>
</gene>
<sequence length="140" mass="15812">MADLLRRRQDEIARIVVARWLIGCWRRWLSPGDRWVWLSRALSGSQPQASLSSSSSPHFASESSLNDPATSLSPFSTAFYLVIVSPILYDFYNYGPEDRQLSLLLTEFLQSVAFLGALLFFIGMKNSTMTSSKQNQRSQA</sequence>
<keyword evidence="1" id="KW-1133">Transmembrane helix</keyword>
<dbReference type="InterPro" id="IPR008637">
    <property type="entry name" value="HR_lesion"/>
</dbReference>
<name>A0A8X7V1T6_BRACI</name>
<dbReference type="Pfam" id="PF05514">
    <property type="entry name" value="HR_lesion"/>
    <property type="match status" value="1"/>
</dbReference>
<accession>A0A8X7V1T6</accession>
<feature type="transmembrane region" description="Helical" evidence="1">
    <location>
        <begin position="101"/>
        <end position="122"/>
    </location>
</feature>
<evidence type="ECO:0000313" key="2">
    <source>
        <dbReference type="EMBL" id="KAG2296556.1"/>
    </source>
</evidence>
<dbReference type="PANTHER" id="PTHR31474:SF21">
    <property type="entry name" value="GENOME ASSEMBLY, CHROMOSOME: A10"/>
    <property type="match status" value="1"/>
</dbReference>
<comment type="caution">
    <text evidence="2">The sequence shown here is derived from an EMBL/GenBank/DDBJ whole genome shotgun (WGS) entry which is preliminary data.</text>
</comment>
<dbReference type="AlphaFoldDB" id="A0A8X7V1T6"/>
<reference evidence="2 3" key="1">
    <citation type="submission" date="2020-02" db="EMBL/GenBank/DDBJ databases">
        <authorList>
            <person name="Ma Q."/>
            <person name="Huang Y."/>
            <person name="Song X."/>
            <person name="Pei D."/>
        </authorList>
    </citation>
    <scope>NUCLEOTIDE SEQUENCE [LARGE SCALE GENOMIC DNA]</scope>
    <source>
        <strain evidence="2">Sxm20200214</strain>
        <tissue evidence="2">Leaf</tissue>
    </source>
</reference>
<evidence type="ECO:0000313" key="3">
    <source>
        <dbReference type="Proteomes" id="UP000886595"/>
    </source>
</evidence>
<evidence type="ECO:0000256" key="1">
    <source>
        <dbReference type="SAM" id="Phobius"/>
    </source>
</evidence>
<dbReference type="Proteomes" id="UP000886595">
    <property type="component" value="Unassembled WGS sequence"/>
</dbReference>
<proteinExistence type="predicted"/>
<dbReference type="EMBL" id="JAAMPC010000009">
    <property type="protein sequence ID" value="KAG2296556.1"/>
    <property type="molecule type" value="Genomic_DNA"/>
</dbReference>
<protein>
    <submittedName>
        <fullName evidence="2">Uncharacterized protein</fullName>
    </submittedName>
</protein>
<organism evidence="2 3">
    <name type="scientific">Brassica carinata</name>
    <name type="common">Ethiopian mustard</name>
    <name type="synonym">Abyssinian cabbage</name>
    <dbReference type="NCBI Taxonomy" id="52824"/>
    <lineage>
        <taxon>Eukaryota</taxon>
        <taxon>Viridiplantae</taxon>
        <taxon>Streptophyta</taxon>
        <taxon>Embryophyta</taxon>
        <taxon>Tracheophyta</taxon>
        <taxon>Spermatophyta</taxon>
        <taxon>Magnoliopsida</taxon>
        <taxon>eudicotyledons</taxon>
        <taxon>Gunneridae</taxon>
        <taxon>Pentapetalae</taxon>
        <taxon>rosids</taxon>
        <taxon>malvids</taxon>
        <taxon>Brassicales</taxon>
        <taxon>Brassicaceae</taxon>
        <taxon>Brassiceae</taxon>
        <taxon>Brassica</taxon>
    </lineage>
</organism>
<keyword evidence="1" id="KW-0472">Membrane</keyword>